<dbReference type="PANTHER" id="PTHR20994:SF0">
    <property type="entry name" value="ER MEMBRANE PROTEIN COMPLEX SUBUNIT 6"/>
    <property type="match status" value="1"/>
</dbReference>
<dbReference type="Proteomes" id="UP000094385">
    <property type="component" value="Unassembled WGS sequence"/>
</dbReference>
<dbReference type="GO" id="GO:0034975">
    <property type="term" value="P:protein folding in endoplasmic reticulum"/>
    <property type="evidence" value="ECO:0007669"/>
    <property type="project" value="TreeGrafter"/>
</dbReference>
<dbReference type="AlphaFoldDB" id="A0A1E3QF18"/>
<keyword evidence="5" id="KW-0256">Endoplasmic reticulum</keyword>
<feature type="transmembrane region" description="Helical" evidence="8">
    <location>
        <begin position="51"/>
        <end position="72"/>
    </location>
</feature>
<keyword evidence="7 8" id="KW-0472">Membrane</keyword>
<accession>A0A1E3QF18</accession>
<dbReference type="GO" id="GO:0000045">
    <property type="term" value="P:autophagosome assembly"/>
    <property type="evidence" value="ECO:0007669"/>
    <property type="project" value="TreeGrafter"/>
</dbReference>
<dbReference type="EMBL" id="KV454289">
    <property type="protein sequence ID" value="ODQ76299.1"/>
    <property type="molecule type" value="Genomic_DNA"/>
</dbReference>
<evidence type="ECO:0000256" key="1">
    <source>
        <dbReference type="ARBA" id="ARBA00004477"/>
    </source>
</evidence>
<comment type="similarity">
    <text evidence="2">Belongs to the EMC6 family.</text>
</comment>
<feature type="transmembrane region" description="Helical" evidence="8">
    <location>
        <begin position="84"/>
        <end position="107"/>
    </location>
</feature>
<protein>
    <recommendedName>
        <fullName evidence="3">ER membrane protein complex subunit 6</fullName>
    </recommendedName>
</protein>
<dbReference type="Pfam" id="PF07019">
    <property type="entry name" value="EMC6"/>
    <property type="match status" value="1"/>
</dbReference>
<evidence type="ECO:0000256" key="3">
    <source>
        <dbReference type="ARBA" id="ARBA00020827"/>
    </source>
</evidence>
<dbReference type="InterPro" id="IPR008504">
    <property type="entry name" value="Emc6"/>
</dbReference>
<dbReference type="OrthoDB" id="16510at2759"/>
<comment type="subcellular location">
    <subcellularLocation>
        <location evidence="1">Endoplasmic reticulum membrane</location>
        <topology evidence="1">Multi-pass membrane protein</topology>
    </subcellularLocation>
</comment>
<evidence type="ECO:0000256" key="8">
    <source>
        <dbReference type="SAM" id="Phobius"/>
    </source>
</evidence>
<name>A0A1E3QF18_LIPST</name>
<evidence type="ECO:0000256" key="5">
    <source>
        <dbReference type="ARBA" id="ARBA00022824"/>
    </source>
</evidence>
<keyword evidence="4 8" id="KW-0812">Transmembrane</keyword>
<proteinExistence type="inferred from homology"/>
<evidence type="ECO:0000313" key="10">
    <source>
        <dbReference type="Proteomes" id="UP000094385"/>
    </source>
</evidence>
<keyword evidence="6 8" id="KW-1133">Transmembrane helix</keyword>
<dbReference type="PANTHER" id="PTHR20994">
    <property type="entry name" value="ER MEMBRANE PROTEIN COMPLEX SUBUNIT 6"/>
    <property type="match status" value="1"/>
</dbReference>
<dbReference type="InterPro" id="IPR029008">
    <property type="entry name" value="EMC6-like"/>
</dbReference>
<keyword evidence="10" id="KW-1185">Reference proteome</keyword>
<evidence type="ECO:0000256" key="7">
    <source>
        <dbReference type="ARBA" id="ARBA00023136"/>
    </source>
</evidence>
<evidence type="ECO:0000313" key="9">
    <source>
        <dbReference type="EMBL" id="ODQ76299.1"/>
    </source>
</evidence>
<dbReference type="STRING" id="675824.A0A1E3QF18"/>
<evidence type="ECO:0000256" key="2">
    <source>
        <dbReference type="ARBA" id="ARBA00009436"/>
    </source>
</evidence>
<gene>
    <name evidence="9" type="ORF">LIPSTDRAFT_89533</name>
</gene>
<evidence type="ECO:0000256" key="6">
    <source>
        <dbReference type="ARBA" id="ARBA00022989"/>
    </source>
</evidence>
<reference evidence="9 10" key="1">
    <citation type="journal article" date="2016" name="Proc. Natl. Acad. Sci. U.S.A.">
        <title>Comparative genomics of biotechnologically important yeasts.</title>
        <authorList>
            <person name="Riley R."/>
            <person name="Haridas S."/>
            <person name="Wolfe K.H."/>
            <person name="Lopes M.R."/>
            <person name="Hittinger C.T."/>
            <person name="Goeker M."/>
            <person name="Salamov A.A."/>
            <person name="Wisecaver J.H."/>
            <person name="Long T.M."/>
            <person name="Calvey C.H."/>
            <person name="Aerts A.L."/>
            <person name="Barry K.W."/>
            <person name="Choi C."/>
            <person name="Clum A."/>
            <person name="Coughlan A.Y."/>
            <person name="Deshpande S."/>
            <person name="Douglass A.P."/>
            <person name="Hanson S.J."/>
            <person name="Klenk H.-P."/>
            <person name="LaButti K.M."/>
            <person name="Lapidus A."/>
            <person name="Lindquist E.A."/>
            <person name="Lipzen A.M."/>
            <person name="Meier-Kolthoff J.P."/>
            <person name="Ohm R.A."/>
            <person name="Otillar R.P."/>
            <person name="Pangilinan J.L."/>
            <person name="Peng Y."/>
            <person name="Rokas A."/>
            <person name="Rosa C.A."/>
            <person name="Scheuner C."/>
            <person name="Sibirny A.A."/>
            <person name="Slot J.C."/>
            <person name="Stielow J.B."/>
            <person name="Sun H."/>
            <person name="Kurtzman C.P."/>
            <person name="Blackwell M."/>
            <person name="Grigoriev I.V."/>
            <person name="Jeffries T.W."/>
        </authorList>
    </citation>
    <scope>NUCLEOTIDE SEQUENCE [LARGE SCALE GENOMIC DNA]</scope>
    <source>
        <strain evidence="9 10">NRRL Y-11557</strain>
    </source>
</reference>
<sequence length="109" mass="12154">MDEKERKQAIYPVSTESLQQNGKTVYYIRSVTSTIFGVSAGILGLESYYGFLFYFAGTAFVSLLLFLLLARGQPTEYFTSANDIWMGNALTGLSSFVLTWTLFYGLVDA</sequence>
<organism evidence="9 10">
    <name type="scientific">Lipomyces starkeyi NRRL Y-11557</name>
    <dbReference type="NCBI Taxonomy" id="675824"/>
    <lineage>
        <taxon>Eukaryota</taxon>
        <taxon>Fungi</taxon>
        <taxon>Dikarya</taxon>
        <taxon>Ascomycota</taxon>
        <taxon>Saccharomycotina</taxon>
        <taxon>Lipomycetes</taxon>
        <taxon>Lipomycetales</taxon>
        <taxon>Lipomycetaceae</taxon>
        <taxon>Lipomyces</taxon>
    </lineage>
</organism>
<dbReference type="GO" id="GO:0072546">
    <property type="term" value="C:EMC complex"/>
    <property type="evidence" value="ECO:0007669"/>
    <property type="project" value="InterPro"/>
</dbReference>
<evidence type="ECO:0000256" key="4">
    <source>
        <dbReference type="ARBA" id="ARBA00022692"/>
    </source>
</evidence>